<evidence type="ECO:0000313" key="4">
    <source>
        <dbReference type="Proteomes" id="UP000319383"/>
    </source>
</evidence>
<name>A0A517ZVC9_9PLAN</name>
<reference evidence="3 4" key="1">
    <citation type="submission" date="2019-02" db="EMBL/GenBank/DDBJ databases">
        <title>Deep-cultivation of Planctomycetes and their phenomic and genomic characterization uncovers novel biology.</title>
        <authorList>
            <person name="Wiegand S."/>
            <person name="Jogler M."/>
            <person name="Boedeker C."/>
            <person name="Pinto D."/>
            <person name="Vollmers J."/>
            <person name="Rivas-Marin E."/>
            <person name="Kohn T."/>
            <person name="Peeters S.H."/>
            <person name="Heuer A."/>
            <person name="Rast P."/>
            <person name="Oberbeckmann S."/>
            <person name="Bunk B."/>
            <person name="Jeske O."/>
            <person name="Meyerdierks A."/>
            <person name="Storesund J.E."/>
            <person name="Kallscheuer N."/>
            <person name="Luecker S."/>
            <person name="Lage O.M."/>
            <person name="Pohl T."/>
            <person name="Merkel B.J."/>
            <person name="Hornburger P."/>
            <person name="Mueller R.-W."/>
            <person name="Bruemmer F."/>
            <person name="Labrenz M."/>
            <person name="Spormann A.M."/>
            <person name="Op den Camp H."/>
            <person name="Overmann J."/>
            <person name="Amann R."/>
            <person name="Jetten M.S.M."/>
            <person name="Mascher T."/>
            <person name="Medema M.H."/>
            <person name="Devos D.P."/>
            <person name="Kaster A.-K."/>
            <person name="Ovreas L."/>
            <person name="Rohde M."/>
            <person name="Galperin M.Y."/>
            <person name="Jogler C."/>
        </authorList>
    </citation>
    <scope>NUCLEOTIDE SEQUENCE [LARGE SCALE GENOMIC DNA]</scope>
    <source>
        <strain evidence="3 4">Mal52</strain>
    </source>
</reference>
<feature type="compositionally biased region" description="Acidic residues" evidence="1">
    <location>
        <begin position="449"/>
        <end position="462"/>
    </location>
</feature>
<dbReference type="AlphaFoldDB" id="A0A517ZVC9"/>
<dbReference type="Pfam" id="PF07963">
    <property type="entry name" value="N_methyl"/>
    <property type="match status" value="1"/>
</dbReference>
<evidence type="ECO:0000313" key="3">
    <source>
        <dbReference type="EMBL" id="QDU46443.1"/>
    </source>
</evidence>
<dbReference type="PROSITE" id="PS00409">
    <property type="entry name" value="PROKAR_NTER_METHYL"/>
    <property type="match status" value="1"/>
</dbReference>
<evidence type="ECO:0008006" key="5">
    <source>
        <dbReference type="Google" id="ProtNLM"/>
    </source>
</evidence>
<protein>
    <recommendedName>
        <fullName evidence="5">Prepilin-type N-terminal cleavage/methylation domain-containing protein</fullName>
    </recommendedName>
</protein>
<keyword evidence="2" id="KW-1133">Transmembrane helix</keyword>
<accession>A0A517ZVC9</accession>
<feature type="transmembrane region" description="Helical" evidence="2">
    <location>
        <begin position="40"/>
        <end position="64"/>
    </location>
</feature>
<dbReference type="InterPro" id="IPR012902">
    <property type="entry name" value="N_methyl_site"/>
</dbReference>
<dbReference type="EMBL" id="CP036276">
    <property type="protein sequence ID" value="QDU46443.1"/>
    <property type="molecule type" value="Genomic_DNA"/>
</dbReference>
<feature type="region of interest" description="Disordered" evidence="1">
    <location>
        <begin position="431"/>
        <end position="473"/>
    </location>
</feature>
<evidence type="ECO:0000256" key="1">
    <source>
        <dbReference type="SAM" id="MobiDB-lite"/>
    </source>
</evidence>
<keyword evidence="2" id="KW-0472">Membrane</keyword>
<sequence>MDWPKRASLASCILNTNKVKQIMNPISRTPRAVTRPRRGFTLVELLVAVALVLLLMTLFAQIFATATGALSTQRGLAENDQRARRLQTTLASDLSRMTYRALEGTDGIVPILDDFTSPIAWEPVAGMQNGYFYLAENDPNNDTDDVLQFTMQAYGSQVWADADIPPFVGRALFFPNGDAATELDQPEADDGDLSWNDLAGTLEIDTVNENDRGASQFAEVVYFLRHGNLYRRTLLIRQGFAPPASPGLPELNGGNYGGTNTFWNDFDYSAFFDNDAVTPAMVMLDENALNNQTGTTISLGMPKFRFGFWGDFTNAESGMPREFTDVAETNFIGRFTHEETSNPNFLYPGQDVSGGNPHMDRLTALNYDAARGIVTDGTATVAGTAPWDLANGTRRSEDIVLSNVHSFDVQVYDPAVGDFVNLGHSIPGGDFNRENNRNVGADGAPGEAGTDDDGINGTDDDGERGWPGTDDYGNRYDTWHRDAALIGNQGSPYAFMTAGPDGAPGDPGVDDNQNGIDDDAGELGWTGTDDVALRAIKITIRYLDTTSNQMRDLTIVHSFADRDSN</sequence>
<dbReference type="InterPro" id="IPR045584">
    <property type="entry name" value="Pilin-like"/>
</dbReference>
<keyword evidence="4" id="KW-1185">Reference proteome</keyword>
<proteinExistence type="predicted"/>
<dbReference type="Proteomes" id="UP000319383">
    <property type="component" value="Chromosome"/>
</dbReference>
<dbReference type="KEGG" id="sdyn:Mal52_49640"/>
<organism evidence="3 4">
    <name type="scientific">Symmachiella dynata</name>
    <dbReference type="NCBI Taxonomy" id="2527995"/>
    <lineage>
        <taxon>Bacteria</taxon>
        <taxon>Pseudomonadati</taxon>
        <taxon>Planctomycetota</taxon>
        <taxon>Planctomycetia</taxon>
        <taxon>Planctomycetales</taxon>
        <taxon>Planctomycetaceae</taxon>
        <taxon>Symmachiella</taxon>
    </lineage>
</organism>
<gene>
    <name evidence="3" type="ORF">Mal52_49640</name>
</gene>
<keyword evidence="2" id="KW-0812">Transmembrane</keyword>
<evidence type="ECO:0000256" key="2">
    <source>
        <dbReference type="SAM" id="Phobius"/>
    </source>
</evidence>
<dbReference type="SUPFAM" id="SSF54523">
    <property type="entry name" value="Pili subunits"/>
    <property type="match status" value="1"/>
</dbReference>
<dbReference type="NCBIfam" id="TIGR02532">
    <property type="entry name" value="IV_pilin_GFxxxE"/>
    <property type="match status" value="1"/>
</dbReference>